<sequence length="96" mass="10844">MIMGWTRAALGRLRSGPLIQLGNLVRPSVTRMRAAKQMASVSVQTNALWSMPRNYAPWTTDIARTWQVHHKQRIVVLVKNIETTVLLFQDSARGTS</sequence>
<accession>A0A8A1LLD2</accession>
<name>A0A8A1LLD2_AJEC8</name>
<organism evidence="1 2">
    <name type="scientific">Ajellomyces capsulatus (strain H88)</name>
    <name type="common">Darling's disease fungus</name>
    <name type="synonym">Histoplasma capsulatum</name>
    <dbReference type="NCBI Taxonomy" id="544711"/>
    <lineage>
        <taxon>Eukaryota</taxon>
        <taxon>Fungi</taxon>
        <taxon>Dikarya</taxon>
        <taxon>Ascomycota</taxon>
        <taxon>Pezizomycotina</taxon>
        <taxon>Eurotiomycetes</taxon>
        <taxon>Eurotiomycetidae</taxon>
        <taxon>Onygenales</taxon>
        <taxon>Ajellomycetaceae</taxon>
        <taxon>Histoplasma</taxon>
    </lineage>
</organism>
<dbReference type="Proteomes" id="UP000663419">
    <property type="component" value="Chromosome 3"/>
</dbReference>
<dbReference type="VEuPathDB" id="FungiDB:I7I53_01221"/>
<proteinExistence type="predicted"/>
<dbReference type="EMBL" id="CP069104">
    <property type="protein sequence ID" value="QSS53835.1"/>
    <property type="molecule type" value="Genomic_DNA"/>
</dbReference>
<protein>
    <submittedName>
        <fullName evidence="1">Cation transport ATPase</fullName>
    </submittedName>
</protein>
<dbReference type="AlphaFoldDB" id="A0A8A1LLD2"/>
<reference evidence="1" key="1">
    <citation type="submission" date="2021-01" db="EMBL/GenBank/DDBJ databases">
        <title>Chromosome-level genome assembly of a human fungal pathogen reveals clustering of transcriptionally co-regulated genes.</title>
        <authorList>
            <person name="Voorhies M."/>
            <person name="Cohen S."/>
            <person name="Shea T.P."/>
            <person name="Petrus S."/>
            <person name="Munoz J.F."/>
            <person name="Poplawski S."/>
            <person name="Goldman W.E."/>
            <person name="Michael T."/>
            <person name="Cuomo C.A."/>
            <person name="Sil A."/>
            <person name="Beyhan S."/>
        </authorList>
    </citation>
    <scope>NUCLEOTIDE SEQUENCE</scope>
    <source>
        <strain evidence="1">H88</strain>
    </source>
</reference>
<evidence type="ECO:0000313" key="2">
    <source>
        <dbReference type="Proteomes" id="UP000663419"/>
    </source>
</evidence>
<gene>
    <name evidence="1" type="ORF">I7I53_01221</name>
</gene>
<evidence type="ECO:0000313" key="1">
    <source>
        <dbReference type="EMBL" id="QSS53835.1"/>
    </source>
</evidence>